<evidence type="ECO:0000313" key="2">
    <source>
        <dbReference type="EMBL" id="KAF6382603.1"/>
    </source>
</evidence>
<feature type="compositionally biased region" description="Basic and acidic residues" evidence="1">
    <location>
        <begin position="88"/>
        <end position="100"/>
    </location>
</feature>
<reference evidence="2 3" key="1">
    <citation type="journal article" date="2020" name="Nature">
        <title>Six reference-quality genomes reveal evolution of bat adaptations.</title>
        <authorList>
            <person name="Jebb D."/>
            <person name="Huang Z."/>
            <person name="Pippel M."/>
            <person name="Hughes G.M."/>
            <person name="Lavrichenko K."/>
            <person name="Devanna P."/>
            <person name="Winkler S."/>
            <person name="Jermiin L.S."/>
            <person name="Skirmuntt E.C."/>
            <person name="Katzourakis A."/>
            <person name="Burkitt-Gray L."/>
            <person name="Ray D.A."/>
            <person name="Sullivan K.A.M."/>
            <person name="Roscito J.G."/>
            <person name="Kirilenko B.M."/>
            <person name="Davalos L.M."/>
            <person name="Corthals A.P."/>
            <person name="Power M.L."/>
            <person name="Jones G."/>
            <person name="Ransome R.D."/>
            <person name="Dechmann D.K.N."/>
            <person name="Locatelli A.G."/>
            <person name="Puechmaille S.J."/>
            <person name="Fedrigo O."/>
            <person name="Jarvis E.D."/>
            <person name="Hiller M."/>
            <person name="Vernes S.C."/>
            <person name="Myers E.W."/>
            <person name="Teeling E.C."/>
        </authorList>
    </citation>
    <scope>NUCLEOTIDE SEQUENCE [LARGE SCALE GENOMIC DNA]</scope>
    <source>
        <strain evidence="2">MPipKuh1</strain>
        <tissue evidence="2">Flight muscle</tissue>
    </source>
</reference>
<sequence>MSLREPCPPPGGPPRRAARSEGFKGAGPPLALRSPGSSRGPRCRPRLPPPPPPRPPVGSWSCGGGSQLLHIWLLLHIYILERASELASERERARGREEGGGRGGSGGRRRRRRERSIPQTSFLLQWRSRSRAGPVSLRGDPKQAPGSSRQSHRRSKTLFLSLCPPFPTPPQIHLHFTEHRAASHQGGLFRLQTPLSSLYSTLLLSRYREVRYTSGHRECWWTSLLAPRSSLEVHGTWCLCCSKHI</sequence>
<feature type="region of interest" description="Disordered" evidence="1">
    <location>
        <begin position="1"/>
        <end position="59"/>
    </location>
</feature>
<evidence type="ECO:0000256" key="1">
    <source>
        <dbReference type="SAM" id="MobiDB-lite"/>
    </source>
</evidence>
<gene>
    <name evidence="2" type="ORF">mPipKuh1_008959</name>
</gene>
<name>A0A7J8A7X7_PIPKU</name>
<proteinExistence type="predicted"/>
<comment type="caution">
    <text evidence="2">The sequence shown here is derived from an EMBL/GenBank/DDBJ whole genome shotgun (WGS) entry which is preliminary data.</text>
</comment>
<dbReference type="AlphaFoldDB" id="A0A7J8A7X7"/>
<dbReference type="EMBL" id="JACAGB010000002">
    <property type="protein sequence ID" value="KAF6382603.1"/>
    <property type="molecule type" value="Genomic_DNA"/>
</dbReference>
<protein>
    <submittedName>
        <fullName evidence="2">Uncharacterized protein</fullName>
    </submittedName>
</protein>
<dbReference type="Proteomes" id="UP000558488">
    <property type="component" value="Unassembled WGS sequence"/>
</dbReference>
<feature type="region of interest" description="Disordered" evidence="1">
    <location>
        <begin position="132"/>
        <end position="154"/>
    </location>
</feature>
<keyword evidence="3" id="KW-1185">Reference proteome</keyword>
<evidence type="ECO:0000313" key="3">
    <source>
        <dbReference type="Proteomes" id="UP000558488"/>
    </source>
</evidence>
<accession>A0A7J8A7X7</accession>
<organism evidence="2 3">
    <name type="scientific">Pipistrellus kuhlii</name>
    <name type="common">Kuhl's pipistrelle</name>
    <dbReference type="NCBI Taxonomy" id="59472"/>
    <lineage>
        <taxon>Eukaryota</taxon>
        <taxon>Metazoa</taxon>
        <taxon>Chordata</taxon>
        <taxon>Craniata</taxon>
        <taxon>Vertebrata</taxon>
        <taxon>Euteleostomi</taxon>
        <taxon>Mammalia</taxon>
        <taxon>Eutheria</taxon>
        <taxon>Laurasiatheria</taxon>
        <taxon>Chiroptera</taxon>
        <taxon>Yangochiroptera</taxon>
        <taxon>Vespertilionidae</taxon>
        <taxon>Pipistrellus</taxon>
    </lineage>
</organism>
<feature type="region of interest" description="Disordered" evidence="1">
    <location>
        <begin position="88"/>
        <end position="116"/>
    </location>
</feature>
<feature type="compositionally biased region" description="Pro residues" evidence="1">
    <location>
        <begin position="1"/>
        <end position="13"/>
    </location>
</feature>
<feature type="compositionally biased region" description="Pro residues" evidence="1">
    <location>
        <begin position="46"/>
        <end position="56"/>
    </location>
</feature>